<protein>
    <submittedName>
        <fullName evidence="1">Uncharacterized protein</fullName>
    </submittedName>
</protein>
<sequence length="187" mass="22131">MQNPNPPTAHISQNSGDNVTSVSSDINIIEENMLSSQHDLSTNINQESEIITEYSFYFRPCNDFQIYHIICKEKTTDEIITQLLDNRLYLSNNYFYLNDIFVFYYQQSSDKRIYQITCEMVPHSIIVQFLNLNIYGIELNQNEQQQQQQTFSNRHKENLEFHLKQFLFNYLAPKGEDKVINECMNDS</sequence>
<proteinExistence type="predicted"/>
<dbReference type="OrthoDB" id="2331312at2759"/>
<reference evidence="1 2" key="1">
    <citation type="submission" date="2018-06" db="EMBL/GenBank/DDBJ databases">
        <title>Comparative genomics reveals the genomic features of Rhizophagus irregularis, R. cerebriforme, R. diaphanum and Gigaspora rosea, and their symbiotic lifestyle signature.</title>
        <authorList>
            <person name="Morin E."/>
            <person name="San Clemente H."/>
            <person name="Chen E.C.H."/>
            <person name="De La Providencia I."/>
            <person name="Hainaut M."/>
            <person name="Kuo A."/>
            <person name="Kohler A."/>
            <person name="Murat C."/>
            <person name="Tang N."/>
            <person name="Roy S."/>
            <person name="Loubradou J."/>
            <person name="Henrissat B."/>
            <person name="Grigoriev I.V."/>
            <person name="Corradi N."/>
            <person name="Roux C."/>
            <person name="Martin F.M."/>
        </authorList>
    </citation>
    <scope>NUCLEOTIDE SEQUENCE [LARGE SCALE GENOMIC DNA]</scope>
    <source>
        <strain evidence="1 2">DAOM 227022</strain>
    </source>
</reference>
<keyword evidence="2" id="KW-1185">Reference proteome</keyword>
<organism evidence="1 2">
    <name type="scientific">Glomus cerebriforme</name>
    <dbReference type="NCBI Taxonomy" id="658196"/>
    <lineage>
        <taxon>Eukaryota</taxon>
        <taxon>Fungi</taxon>
        <taxon>Fungi incertae sedis</taxon>
        <taxon>Mucoromycota</taxon>
        <taxon>Glomeromycotina</taxon>
        <taxon>Glomeromycetes</taxon>
        <taxon>Glomerales</taxon>
        <taxon>Glomeraceae</taxon>
        <taxon>Glomus</taxon>
    </lineage>
</organism>
<accession>A0A397S7Y7</accession>
<comment type="caution">
    <text evidence="1">The sequence shown here is derived from an EMBL/GenBank/DDBJ whole genome shotgun (WGS) entry which is preliminary data.</text>
</comment>
<gene>
    <name evidence="1" type="ORF">C1645_865918</name>
</gene>
<name>A0A397S7Y7_9GLOM</name>
<evidence type="ECO:0000313" key="1">
    <source>
        <dbReference type="EMBL" id="RIA80909.1"/>
    </source>
</evidence>
<dbReference type="AlphaFoldDB" id="A0A397S7Y7"/>
<dbReference type="EMBL" id="QKYT01000876">
    <property type="protein sequence ID" value="RIA80909.1"/>
    <property type="molecule type" value="Genomic_DNA"/>
</dbReference>
<evidence type="ECO:0000313" key="2">
    <source>
        <dbReference type="Proteomes" id="UP000265703"/>
    </source>
</evidence>
<dbReference type="Proteomes" id="UP000265703">
    <property type="component" value="Unassembled WGS sequence"/>
</dbReference>